<evidence type="ECO:0000259" key="2">
    <source>
        <dbReference type="PROSITE" id="PS51087"/>
    </source>
</evidence>
<dbReference type="PANTHER" id="PTHR14289:SF16">
    <property type="entry name" value="POLYMERASE DELTA-INTERACTING PROTEIN 2"/>
    <property type="match status" value="1"/>
</dbReference>
<evidence type="ECO:0000313" key="3">
    <source>
        <dbReference type="EMBL" id="GAV21155.1"/>
    </source>
</evidence>
<dbReference type="OrthoDB" id="5293821at2"/>
<protein>
    <recommendedName>
        <fullName evidence="1">Protein ApaG</fullName>
    </recommendedName>
</protein>
<dbReference type="STRING" id="1921010.MMIC_P2135"/>
<dbReference type="HAMAP" id="MF_00791">
    <property type="entry name" value="ApaG"/>
    <property type="match status" value="1"/>
</dbReference>
<dbReference type="SUPFAM" id="SSF110069">
    <property type="entry name" value="ApaG-like"/>
    <property type="match status" value="1"/>
</dbReference>
<dbReference type="Pfam" id="PF04379">
    <property type="entry name" value="DUF525"/>
    <property type="match status" value="1"/>
</dbReference>
<dbReference type="InterPro" id="IPR036767">
    <property type="entry name" value="ApaG_sf"/>
</dbReference>
<dbReference type="Gene3D" id="2.60.40.1470">
    <property type="entry name" value="ApaG domain"/>
    <property type="match status" value="1"/>
</dbReference>
<dbReference type="GO" id="GO:0070987">
    <property type="term" value="P:error-free translesion synthesis"/>
    <property type="evidence" value="ECO:0007669"/>
    <property type="project" value="TreeGrafter"/>
</dbReference>
<evidence type="ECO:0000313" key="4">
    <source>
        <dbReference type="Proteomes" id="UP000231632"/>
    </source>
</evidence>
<sequence>MSEPCPIIVNVKTEYSAEHSEPDQEHFVFIYYVSIKNRGEQAAQLISRHWIITDGDDQTQEVRGDGVIGEQPVLEPGDEHYYNSFCVLSTRVGCMQGSYMMLGEDGLYFDAPIPAFSLAAPGSLN</sequence>
<comment type="caution">
    <text evidence="3">The sequence shown here is derived from an EMBL/GenBank/DDBJ whole genome shotgun (WGS) entry which is preliminary data.</text>
</comment>
<evidence type="ECO:0000256" key="1">
    <source>
        <dbReference type="ARBA" id="ARBA00017693"/>
    </source>
</evidence>
<gene>
    <name evidence="3" type="ORF">MMIC_P2135</name>
</gene>
<dbReference type="InterPro" id="IPR023065">
    <property type="entry name" value="Uncharacterised_ApaG"/>
</dbReference>
<reference evidence="3 4" key="1">
    <citation type="journal article" date="2017" name="Arch. Microbiol.">
        <title>Mariprofundus micogutta sp. nov., a novel iron-oxidizing zetaproteobacterium isolated from a deep-sea hydrothermal field at the Bayonnaise knoll of the Izu-Ogasawara arc, and a description of Mariprofundales ord. nov. and Zetaproteobacteria classis nov.</title>
        <authorList>
            <person name="Makita H."/>
            <person name="Tanaka E."/>
            <person name="Mitsunobu S."/>
            <person name="Miyazaki M."/>
            <person name="Nunoura T."/>
            <person name="Uematsu K."/>
            <person name="Takaki Y."/>
            <person name="Nishi S."/>
            <person name="Shimamura S."/>
            <person name="Takai K."/>
        </authorList>
    </citation>
    <scope>NUCLEOTIDE SEQUENCE [LARGE SCALE GENOMIC DNA]</scope>
    <source>
        <strain evidence="3 4">ET2</strain>
    </source>
</reference>
<dbReference type="PANTHER" id="PTHR14289">
    <property type="entry name" value="F-BOX ONLY PROTEIN 3"/>
    <property type="match status" value="1"/>
</dbReference>
<dbReference type="AlphaFoldDB" id="A0A1L8CQF3"/>
<dbReference type="InterPro" id="IPR007474">
    <property type="entry name" value="ApaG_domain"/>
</dbReference>
<feature type="domain" description="ApaG" evidence="2">
    <location>
        <begin position="1"/>
        <end position="125"/>
    </location>
</feature>
<dbReference type="PROSITE" id="PS51087">
    <property type="entry name" value="APAG"/>
    <property type="match status" value="1"/>
</dbReference>
<dbReference type="EMBL" id="BDFD01000022">
    <property type="protein sequence ID" value="GAV21155.1"/>
    <property type="molecule type" value="Genomic_DNA"/>
</dbReference>
<proteinExistence type="inferred from homology"/>
<keyword evidence="4" id="KW-1185">Reference proteome</keyword>
<organism evidence="3 4">
    <name type="scientific">Mariprofundus micogutta</name>
    <dbReference type="NCBI Taxonomy" id="1921010"/>
    <lineage>
        <taxon>Bacteria</taxon>
        <taxon>Pseudomonadati</taxon>
        <taxon>Pseudomonadota</taxon>
        <taxon>Candidatius Mariprofundia</taxon>
        <taxon>Mariprofundales</taxon>
        <taxon>Mariprofundaceae</taxon>
        <taxon>Mariprofundus</taxon>
    </lineage>
</organism>
<name>A0A1L8CQF3_9PROT</name>
<dbReference type="NCBIfam" id="NF003967">
    <property type="entry name" value="PRK05461.1"/>
    <property type="match status" value="1"/>
</dbReference>
<dbReference type="Proteomes" id="UP000231632">
    <property type="component" value="Unassembled WGS sequence"/>
</dbReference>
<accession>A0A1L8CQF3</accession>
<dbReference type="RefSeq" id="WP_072660461.1">
    <property type="nucleotide sequence ID" value="NZ_BDFD01000022.1"/>
</dbReference>